<dbReference type="EC" id="6.1.1.4" evidence="2 9"/>
<organism evidence="13 14">
    <name type="scientific">Limimaricola cinnabarinus LL-001</name>
    <dbReference type="NCBI Taxonomy" id="1337093"/>
    <lineage>
        <taxon>Bacteria</taxon>
        <taxon>Pseudomonadati</taxon>
        <taxon>Pseudomonadota</taxon>
        <taxon>Alphaproteobacteria</taxon>
        <taxon>Rhodobacterales</taxon>
        <taxon>Paracoccaceae</taxon>
        <taxon>Limimaricola</taxon>
    </lineage>
</organism>
<evidence type="ECO:0000256" key="8">
    <source>
        <dbReference type="ARBA" id="ARBA00047469"/>
    </source>
</evidence>
<dbReference type="EMBL" id="BATB01000039">
    <property type="protein sequence ID" value="GAD56520.1"/>
    <property type="molecule type" value="Genomic_DNA"/>
</dbReference>
<dbReference type="PRINTS" id="PR00985">
    <property type="entry name" value="TRNASYNTHLEU"/>
</dbReference>
<dbReference type="Gene3D" id="3.90.740.10">
    <property type="entry name" value="Valyl/Leucyl/Isoleucyl-tRNA synthetase, editing domain"/>
    <property type="match status" value="1"/>
</dbReference>
<dbReference type="Gene3D" id="3.10.20.590">
    <property type="match status" value="1"/>
</dbReference>
<evidence type="ECO:0000256" key="3">
    <source>
        <dbReference type="ARBA" id="ARBA00022598"/>
    </source>
</evidence>
<dbReference type="eggNOG" id="COG0495">
    <property type="taxonomic scope" value="Bacteria"/>
</dbReference>
<dbReference type="Gene3D" id="3.40.50.620">
    <property type="entry name" value="HUPs"/>
    <property type="match status" value="2"/>
</dbReference>
<dbReference type="GO" id="GO:0019867">
    <property type="term" value="C:outer membrane"/>
    <property type="evidence" value="ECO:0007669"/>
    <property type="project" value="InterPro"/>
</dbReference>
<keyword evidence="5" id="KW-0067">ATP-binding</keyword>
<evidence type="ECO:0000256" key="7">
    <source>
        <dbReference type="ARBA" id="ARBA00023146"/>
    </source>
</evidence>
<dbReference type="Gene3D" id="2.20.28.290">
    <property type="match status" value="1"/>
</dbReference>
<feature type="domain" description="Methionyl/Valyl/Leucyl/Isoleucyl-tRNA synthetase anticodon-binding" evidence="11">
    <location>
        <begin position="625"/>
        <end position="745"/>
    </location>
</feature>
<dbReference type="InterPro" id="IPR009080">
    <property type="entry name" value="tRNAsynth_Ia_anticodon-bd"/>
</dbReference>
<feature type="domain" description="Aminoacyl-tRNA synthetase class Ia" evidence="10">
    <location>
        <begin position="553"/>
        <end position="592"/>
    </location>
</feature>
<dbReference type="Proteomes" id="UP000016566">
    <property type="component" value="Unassembled WGS sequence"/>
</dbReference>
<protein>
    <recommendedName>
        <fullName evidence="2 9">Leucine--tRNA ligase</fullName>
        <ecNumber evidence="2 9">6.1.1.4</ecNumber>
    </recommendedName>
</protein>
<evidence type="ECO:0000256" key="2">
    <source>
        <dbReference type="ARBA" id="ARBA00013164"/>
    </source>
</evidence>
<evidence type="ECO:0000313" key="14">
    <source>
        <dbReference type="Proteomes" id="UP000016566"/>
    </source>
</evidence>
<evidence type="ECO:0000313" key="13">
    <source>
        <dbReference type="EMBL" id="GAD56520.1"/>
    </source>
</evidence>
<name>U2Z519_9RHOB</name>
<dbReference type="InterPro" id="IPR009008">
    <property type="entry name" value="Val/Leu/Ile-tRNA-synth_edit"/>
</dbReference>
<evidence type="ECO:0000256" key="4">
    <source>
        <dbReference type="ARBA" id="ARBA00022741"/>
    </source>
</evidence>
<keyword evidence="6" id="KW-0648">Protein biosynthesis</keyword>
<dbReference type="Pfam" id="PF00133">
    <property type="entry name" value="tRNA-synt_1"/>
    <property type="match status" value="2"/>
</dbReference>
<dbReference type="FunFam" id="1.10.730.10:FF:000002">
    <property type="entry name" value="Leucine--tRNA ligase"/>
    <property type="match status" value="1"/>
</dbReference>
<reference evidence="13" key="1">
    <citation type="journal article" date="2013" name="Genome Announc.">
        <title>Draft Genome Sequence of Loktanella cinnabarina LL-001T, Isolated from Deep-Sea Floor Sediment.</title>
        <authorList>
            <person name="Nishi S."/>
            <person name="Tsubouchi T."/>
            <person name="Takaki Y."/>
            <person name="Koyanagi R."/>
            <person name="Satoh N."/>
            <person name="Maruyama T."/>
            <person name="Hatada Y."/>
        </authorList>
    </citation>
    <scope>NUCLEOTIDE SEQUENCE [LARGE SCALE GENOMIC DNA]</scope>
    <source>
        <strain evidence="13">LL-001</strain>
    </source>
</reference>
<feature type="domain" description="Leucyl-tRNA synthetase editing" evidence="12">
    <location>
        <begin position="150"/>
        <end position="300"/>
    </location>
</feature>
<dbReference type="Pfam" id="PF04390">
    <property type="entry name" value="LptE"/>
    <property type="match status" value="1"/>
</dbReference>
<evidence type="ECO:0000259" key="12">
    <source>
        <dbReference type="Pfam" id="PF13603"/>
    </source>
</evidence>
<dbReference type="AlphaFoldDB" id="U2Z519"/>
<evidence type="ECO:0000256" key="1">
    <source>
        <dbReference type="ARBA" id="ARBA00005594"/>
    </source>
</evidence>
<dbReference type="InterPro" id="IPR007485">
    <property type="entry name" value="LPS_assembly_LptE"/>
</dbReference>
<dbReference type="PANTHER" id="PTHR43740:SF2">
    <property type="entry name" value="LEUCINE--TRNA LIGASE, MITOCHONDRIAL"/>
    <property type="match status" value="1"/>
</dbReference>
<dbReference type="InterPro" id="IPR002302">
    <property type="entry name" value="Leu-tRNA-ligase"/>
</dbReference>
<keyword evidence="14" id="KW-1185">Reference proteome</keyword>
<dbReference type="Pfam" id="PF13603">
    <property type="entry name" value="tRNA-synt_1_2"/>
    <property type="match status" value="1"/>
</dbReference>
<evidence type="ECO:0000256" key="9">
    <source>
        <dbReference type="NCBIfam" id="TIGR00396"/>
    </source>
</evidence>
<dbReference type="Gene3D" id="1.10.730.10">
    <property type="entry name" value="Isoleucyl-tRNA Synthetase, Domain 1"/>
    <property type="match status" value="1"/>
</dbReference>
<dbReference type="GO" id="GO:0005829">
    <property type="term" value="C:cytosol"/>
    <property type="evidence" value="ECO:0007669"/>
    <property type="project" value="TreeGrafter"/>
</dbReference>
<dbReference type="InterPro" id="IPR014729">
    <property type="entry name" value="Rossmann-like_a/b/a_fold"/>
</dbReference>
<dbReference type="SUPFAM" id="SSF47323">
    <property type="entry name" value="Anticodon-binding domain of a subclass of class I aminoacyl-tRNA synthetases"/>
    <property type="match status" value="1"/>
</dbReference>
<accession>U2Z519</accession>
<dbReference type="GO" id="GO:0006429">
    <property type="term" value="P:leucyl-tRNA aminoacylation"/>
    <property type="evidence" value="ECO:0007669"/>
    <property type="project" value="UniProtKB-UniRule"/>
</dbReference>
<dbReference type="InterPro" id="IPR013155">
    <property type="entry name" value="M/V/L/I-tRNA-synth_anticd-bd"/>
</dbReference>
<keyword evidence="7 13" id="KW-0030">Aminoacyl-tRNA synthetase</keyword>
<dbReference type="SUPFAM" id="SSF52374">
    <property type="entry name" value="Nucleotidylyl transferase"/>
    <property type="match status" value="1"/>
</dbReference>
<dbReference type="InterPro" id="IPR025709">
    <property type="entry name" value="Leu_tRNA-synth_edit"/>
</dbReference>
<comment type="similarity">
    <text evidence="1">Belongs to the class-I aminoacyl-tRNA synthetase family.</text>
</comment>
<dbReference type="GO" id="GO:0005524">
    <property type="term" value="F:ATP binding"/>
    <property type="evidence" value="ECO:0007669"/>
    <property type="project" value="UniProtKB-KW"/>
</dbReference>
<dbReference type="SUPFAM" id="SSF50677">
    <property type="entry name" value="ValRS/IleRS/LeuRS editing domain"/>
    <property type="match status" value="1"/>
</dbReference>
<dbReference type="GO" id="GO:0043165">
    <property type="term" value="P:Gram-negative-bacterium-type cell outer membrane assembly"/>
    <property type="evidence" value="ECO:0007669"/>
    <property type="project" value="InterPro"/>
</dbReference>
<dbReference type="GO" id="GO:0002161">
    <property type="term" value="F:aminoacyl-tRNA deacylase activity"/>
    <property type="evidence" value="ECO:0007669"/>
    <property type="project" value="InterPro"/>
</dbReference>
<gene>
    <name evidence="13" type="ORF">MBELCI_2572</name>
</gene>
<keyword evidence="3" id="KW-0436">Ligase</keyword>
<evidence type="ECO:0000256" key="5">
    <source>
        <dbReference type="ARBA" id="ARBA00022840"/>
    </source>
</evidence>
<comment type="catalytic activity">
    <reaction evidence="8">
        <text>tRNA(Leu) + L-leucine + ATP = L-leucyl-tRNA(Leu) + AMP + diphosphate</text>
        <dbReference type="Rhea" id="RHEA:11688"/>
        <dbReference type="Rhea" id="RHEA-COMP:9613"/>
        <dbReference type="Rhea" id="RHEA-COMP:9622"/>
        <dbReference type="ChEBI" id="CHEBI:30616"/>
        <dbReference type="ChEBI" id="CHEBI:33019"/>
        <dbReference type="ChEBI" id="CHEBI:57427"/>
        <dbReference type="ChEBI" id="CHEBI:78442"/>
        <dbReference type="ChEBI" id="CHEBI:78494"/>
        <dbReference type="ChEBI" id="CHEBI:456215"/>
        <dbReference type="EC" id="6.1.1.4"/>
    </reaction>
</comment>
<dbReference type="PANTHER" id="PTHR43740">
    <property type="entry name" value="LEUCYL-TRNA SYNTHETASE"/>
    <property type="match status" value="1"/>
</dbReference>
<dbReference type="STRING" id="1337093.MBELCI_2572"/>
<dbReference type="Pfam" id="PF08264">
    <property type="entry name" value="Anticodon_1"/>
    <property type="match status" value="1"/>
</dbReference>
<comment type="caution">
    <text evidence="13">The sequence shown here is derived from an EMBL/GenBank/DDBJ whole genome shotgun (WGS) entry which is preliminary data.</text>
</comment>
<sequence length="939" mass="103413">MLHPMGWDAFGMPAENAAMASGGHPKEWTYNNIADMRAQMKPLGLSIDWSREFATCDPEYYGQQQALFIDMLEKGLVYRKNAVVNWDPVDMTVLANEQVIDGKGWRSGADVERRELTQWFFKISEYSDELLSALDGLDDWPAKVKLMQANWIGRSRGLEMAFGLTETTHGHDRIEVYTTRPDTLLGASFVGISPDHPLARALEAEREDVAAFCAEARRGGTTEEALETGEKLGFDTGLTVRHPFDEGRALPVWIANFVLMDYGTGAIFGCPGHDQRDLDFARKYDLPVISTFAPAKDDGQALAEDGGPAYVPPKSEPVIYIRGFAGETEQSGETAIDAAIAFCEEHGVGRGVTRFRLRDWGLSRQRYWGTPIPIVHCADCGAVPEKKENLPVRLPDDVSFDVPGNPLDRHPTWRDAPCPRCGKAARRETDTMDTFVDSSWYFARFTSPRAETPTDMAEAEYWMNVDQYIGGIEHAILHLLYSRFFARAMHATGHLPEKAIEPFNALFTQGMVTHEIYQTRNANGRPVYHLPESVENGALKDSGEKVEIIPSAKMSKSKKNVVDPDAILAQYGADTARWFVLSDSPPERDVEWTASGAEAAHKHLARVWRIADEVAEATDGDTDADEDLLRQLHRTIRDVTLGLESFGFNAAIAKLYAFTSVLSKSSASAGTRRVAARTLAQLMSPMTPHLAEEIWTRLGGEGFVASAPWPVAEERFLVEDSVTLPIQINGKRRSEITVPKAMPKDEIEALVLGDEAVSKALGGAPRKSSSWCRAGSSMWSSDPSRRRWLLGALALGGCGFTPAFGPGGDAARLHGKVRVEAPATFLGYLLRARLLDRLGPAEAPRYVLTLETSEEVEQAAVSAEGAVLRYRLLGRAEYELRPLDDDPALARGTVEDFAGYSATLGTVASEAAERDARERLARLLTVQITTRLLAVPAPE</sequence>
<keyword evidence="4" id="KW-0547">Nucleotide-binding</keyword>
<dbReference type="CDD" id="cd00812">
    <property type="entry name" value="LeuRS_core"/>
    <property type="match status" value="1"/>
</dbReference>
<dbReference type="InterPro" id="IPR002300">
    <property type="entry name" value="aa-tRNA-synth_Ia"/>
</dbReference>
<evidence type="ECO:0000259" key="10">
    <source>
        <dbReference type="Pfam" id="PF00133"/>
    </source>
</evidence>
<dbReference type="Gene3D" id="3.30.160.150">
    <property type="entry name" value="Lipoprotein like domain"/>
    <property type="match status" value="1"/>
</dbReference>
<dbReference type="NCBIfam" id="TIGR00396">
    <property type="entry name" value="leuS_bact"/>
    <property type="match status" value="1"/>
</dbReference>
<feature type="domain" description="Aminoacyl-tRNA synthetase class Ia" evidence="10">
    <location>
        <begin position="358"/>
        <end position="514"/>
    </location>
</feature>
<evidence type="ECO:0000256" key="6">
    <source>
        <dbReference type="ARBA" id="ARBA00022917"/>
    </source>
</evidence>
<dbReference type="CDD" id="cd07958">
    <property type="entry name" value="Anticodon_Ia_Leu_BEm"/>
    <property type="match status" value="1"/>
</dbReference>
<proteinExistence type="inferred from homology"/>
<dbReference type="GO" id="GO:0004823">
    <property type="term" value="F:leucine-tRNA ligase activity"/>
    <property type="evidence" value="ECO:0007669"/>
    <property type="project" value="UniProtKB-UniRule"/>
</dbReference>
<evidence type="ECO:0000259" key="11">
    <source>
        <dbReference type="Pfam" id="PF08264"/>
    </source>
</evidence>